<dbReference type="GO" id="GO:0008757">
    <property type="term" value="F:S-adenosylmethionine-dependent methyltransferase activity"/>
    <property type="evidence" value="ECO:0007669"/>
    <property type="project" value="InterPro"/>
</dbReference>
<evidence type="ECO:0000313" key="3">
    <source>
        <dbReference type="EMBL" id="BAR98282.1"/>
    </source>
</evidence>
<dbReference type="EMBL" id="AP014854">
    <property type="protein sequence ID" value="BAR98282.1"/>
    <property type="molecule type" value="Genomic_DNA"/>
</dbReference>
<dbReference type="GO" id="GO:0000271">
    <property type="term" value="P:polysaccharide biosynthetic process"/>
    <property type="evidence" value="ECO:0007669"/>
    <property type="project" value="InterPro"/>
</dbReference>
<dbReference type="CDD" id="cd02440">
    <property type="entry name" value="AdoMet_MTases"/>
    <property type="match status" value="1"/>
</dbReference>
<evidence type="ECO:0000256" key="1">
    <source>
        <dbReference type="SAM" id="MobiDB-lite"/>
    </source>
</evidence>
<keyword evidence="5" id="KW-1185">Reference proteome</keyword>
<dbReference type="EMBL" id="LN907867">
    <property type="protein sequence ID" value="CUU41101.1"/>
    <property type="molecule type" value="Genomic_DNA"/>
</dbReference>
<dbReference type="Proteomes" id="UP000065734">
    <property type="component" value="Chromosome I"/>
</dbReference>
<dbReference type="RefSeq" id="WP_055036398.1">
    <property type="nucleotide sequence ID" value="NZ_AP014854.2"/>
</dbReference>
<feature type="region of interest" description="Disordered" evidence="1">
    <location>
        <begin position="436"/>
        <end position="461"/>
    </location>
</feature>
<accession>A0A0H5B7X7</accession>
<sequence>MNLLIYLEPLHELDNPFWHEAWLGFADRMATALKRRWPEARAVCVTNRALAYAKPRAPFDIVVLDHTELVPRFGATAAAVAAHWDSGGDDDSNTAMAALLRARLGGFEPGVCVSFSPVPFLRTAFSEAPVLFFEHGMVSRPPFPLTGYLDPFDIVRGSALVRLKDRVRGFQPTAAEAAFVAELRERYFGHIESGNRLAATVASWRKKFPRLMLLAGQFSNFYAFDCYAANKTPLDLVLHALAAAGPSVGVIVTEHPNHPFLNERMVEWLATSHPNFLWSPDFNATTWRAASQWLMAHVDAVATVSSKVGLETLLWRKPLLVLGSSHLDTIADGHDLAELDAVCARPWPAWKDAVLAWHLTRYTMPFDLLFETDLFCDRLELALAQHRSNNLDAAFDVAFVPIDDIRRSYDAAMTAYGVGAGAPAAAKAPESVRRTADVSHSPGSNQAMADAAEQTAETRRLKEEAANLQAQLDALHASTSWRITAPLRALSRRLRLRDLTAGGTGDPIPQSPPRSDCSTGASECREHSAASTHTRHTSADVAAMDQRAALPADFDRASYLRLHPDVAAAGDDPASHYLTHGIHEGRNYKENAPTLTPAHTAIGGRFVQTAPSSQNVLDLFQGEWSSAMPASSGLKSEPGYAALFEHALMTWANEVLGPFGGKTVLELGPLEGGHSYMLHGFGAKVTAVEANAAAFLRCLCVKEIFDLQGVHYLLGDFSKFLAADNRRFDAVIASGVLYHMTNPVELLRSIVKRTNRVLLWTHYYDEDVHSKRPDAHLFQRDKEVDDLLGGYCGARRLYAQEALDWTGFTGGTNTHAIWMEKASILRFFADNGFKTSVNFDHANHPNGAAFAVCAVRP</sequence>
<proteinExistence type="predicted"/>
<dbReference type="Pfam" id="PF08241">
    <property type="entry name" value="Methyltransf_11"/>
    <property type="match status" value="1"/>
</dbReference>
<dbReference type="KEGG" id="bvr:BVIR_645"/>
<dbReference type="GO" id="GO:0032259">
    <property type="term" value="P:methylation"/>
    <property type="evidence" value="ECO:0007669"/>
    <property type="project" value="UniProtKB-KW"/>
</dbReference>
<organism evidence="4 5">
    <name type="scientific">Blastochloris viridis</name>
    <name type="common">Rhodopseudomonas viridis</name>
    <dbReference type="NCBI Taxonomy" id="1079"/>
    <lineage>
        <taxon>Bacteria</taxon>
        <taxon>Pseudomonadati</taxon>
        <taxon>Pseudomonadota</taxon>
        <taxon>Alphaproteobacteria</taxon>
        <taxon>Hyphomicrobiales</taxon>
        <taxon>Blastochloridaceae</taxon>
        <taxon>Blastochloris</taxon>
    </lineage>
</organism>
<dbReference type="Pfam" id="PF05159">
    <property type="entry name" value="Capsule_synth"/>
    <property type="match status" value="1"/>
</dbReference>
<name>A0A0H5B7X7_BLAVI</name>
<dbReference type="PATRIC" id="fig|1079.6.peg.665"/>
<reference evidence="4" key="2">
    <citation type="submission" date="2015-11" db="EMBL/GenBank/DDBJ databases">
        <authorList>
            <person name="Zhang Y."/>
            <person name="Guo Z."/>
        </authorList>
    </citation>
    <scope>NUCLEOTIDE SEQUENCE</scope>
    <source>
        <strain evidence="4">1</strain>
    </source>
</reference>
<dbReference type="SUPFAM" id="SSF53335">
    <property type="entry name" value="S-adenosyl-L-methionine-dependent methyltransferases"/>
    <property type="match status" value="1"/>
</dbReference>
<keyword evidence="4" id="KW-0808">Transferase</keyword>
<dbReference type="GO" id="GO:0015774">
    <property type="term" value="P:polysaccharide transport"/>
    <property type="evidence" value="ECO:0007669"/>
    <property type="project" value="InterPro"/>
</dbReference>
<dbReference type="InterPro" id="IPR013216">
    <property type="entry name" value="Methyltransf_11"/>
</dbReference>
<gene>
    <name evidence="3" type="ORF">BV133_689</name>
    <name evidence="4" type="ORF">BVIRIDIS_00890</name>
</gene>
<dbReference type="AlphaFoldDB" id="A0A0H5B7X7"/>
<dbReference type="InterPro" id="IPR029063">
    <property type="entry name" value="SAM-dependent_MTases_sf"/>
</dbReference>
<evidence type="ECO:0000313" key="5">
    <source>
        <dbReference type="Proteomes" id="UP000065734"/>
    </source>
</evidence>
<dbReference type="OrthoDB" id="9816424at2"/>
<dbReference type="STRING" id="1079.BVIR_645"/>
<feature type="region of interest" description="Disordered" evidence="1">
    <location>
        <begin position="500"/>
        <end position="538"/>
    </location>
</feature>
<protein>
    <submittedName>
        <fullName evidence="4">tRNA mo(5)U34 methyltransferase</fullName>
    </submittedName>
</protein>
<feature type="domain" description="Methyltransferase type 11" evidence="2">
    <location>
        <begin position="665"/>
        <end position="751"/>
    </location>
</feature>
<dbReference type="InterPro" id="IPR007833">
    <property type="entry name" value="Capsule_polysaccharide_synth"/>
</dbReference>
<dbReference type="Gene3D" id="3.40.50.150">
    <property type="entry name" value="Vaccinia Virus protein VP39"/>
    <property type="match status" value="1"/>
</dbReference>
<evidence type="ECO:0000259" key="2">
    <source>
        <dbReference type="Pfam" id="PF08241"/>
    </source>
</evidence>
<evidence type="ECO:0000313" key="4">
    <source>
        <dbReference type="EMBL" id="CUU41101.1"/>
    </source>
</evidence>
<reference evidence="5" key="3">
    <citation type="journal article" date="2016" name="Genome Announc.">
        <title>Revised genome sequence of the purple photosynthetic bacterium Blastochloris viridis.</title>
        <authorList>
            <person name="Liu L.N."/>
            <person name="Faulkner M."/>
            <person name="Liu X."/>
            <person name="Huang F."/>
            <person name="Darby A.C."/>
            <person name="Hall N."/>
        </authorList>
    </citation>
    <scope>NUCLEOTIDE SEQUENCE [LARGE SCALE GENOMIC DNA]</scope>
    <source>
        <strain evidence="5">ATCC 19567 / DSM 133 / F</strain>
    </source>
</reference>
<keyword evidence="4" id="KW-0489">Methyltransferase</keyword>
<reference evidence="3" key="1">
    <citation type="journal article" date="2015" name="Genome Announc.">
        <title>Complete Genome Sequence of the Bacteriochlorophyll b-Producing Photosynthetic Bacterium Blastochloris viridis.</title>
        <authorList>
            <person name="Tsukatani Y."/>
            <person name="Hirose Y."/>
            <person name="Harada J."/>
            <person name="Misawa N."/>
            <person name="Mori K."/>
            <person name="Inoue K."/>
            <person name="Tamiaki H."/>
        </authorList>
    </citation>
    <scope>NUCLEOTIDE SEQUENCE [LARGE SCALE GENOMIC DNA]</scope>
    <source>
        <strain evidence="3">DSM 133</strain>
    </source>
</reference>